<dbReference type="RefSeq" id="WP_210311946.1">
    <property type="nucleotide sequence ID" value="NZ_JACHIJ010000002.1"/>
</dbReference>
<evidence type="ECO:0000313" key="2">
    <source>
        <dbReference type="Proteomes" id="UP000521227"/>
    </source>
</evidence>
<proteinExistence type="predicted"/>
<dbReference type="AlphaFoldDB" id="A0A840N102"/>
<name>A0A840N102_9BRAD</name>
<evidence type="ECO:0008006" key="3">
    <source>
        <dbReference type="Google" id="ProtNLM"/>
    </source>
</evidence>
<accession>A0A840N102</accession>
<sequence length="159" mass="17809">MSNQEFELRASASELSELVGARSKDIDNWLQRPELLTRFKSTRTGARRSVSRLNVIELAFLAAFVRTGIKASTAVKLASDFAVRANRKELSDWLVFEPGEDPSGAGTLDHLPSTETLTLRTATARPPIVVLINVGEMVRRIDEVFSTRLIRRELKLTRD</sequence>
<dbReference type="Proteomes" id="UP000521227">
    <property type="component" value="Unassembled WGS sequence"/>
</dbReference>
<dbReference type="EMBL" id="JACHIJ010000002">
    <property type="protein sequence ID" value="MBB5051541.1"/>
    <property type="molecule type" value="Genomic_DNA"/>
</dbReference>
<evidence type="ECO:0000313" key="1">
    <source>
        <dbReference type="EMBL" id="MBB5051541.1"/>
    </source>
</evidence>
<gene>
    <name evidence="1" type="ORF">HNQ36_001495</name>
</gene>
<reference evidence="1 2" key="1">
    <citation type="submission" date="2020-08" db="EMBL/GenBank/DDBJ databases">
        <title>Genomic Encyclopedia of Type Strains, Phase IV (KMG-IV): sequencing the most valuable type-strain genomes for metagenomic binning, comparative biology and taxonomic classification.</title>
        <authorList>
            <person name="Goeker M."/>
        </authorList>
    </citation>
    <scope>NUCLEOTIDE SEQUENCE [LARGE SCALE GENOMIC DNA]</scope>
    <source>
        <strain evidence="1 2">DSM 17498</strain>
    </source>
</reference>
<organism evidence="1 2">
    <name type="scientific">Afipia massiliensis</name>
    <dbReference type="NCBI Taxonomy" id="211460"/>
    <lineage>
        <taxon>Bacteria</taxon>
        <taxon>Pseudomonadati</taxon>
        <taxon>Pseudomonadota</taxon>
        <taxon>Alphaproteobacteria</taxon>
        <taxon>Hyphomicrobiales</taxon>
        <taxon>Nitrobacteraceae</taxon>
        <taxon>Afipia</taxon>
    </lineage>
</organism>
<protein>
    <recommendedName>
        <fullName evidence="3">MerR family transcriptional regulator</fullName>
    </recommendedName>
</protein>
<comment type="caution">
    <text evidence="1">The sequence shown here is derived from an EMBL/GenBank/DDBJ whole genome shotgun (WGS) entry which is preliminary data.</text>
</comment>